<accession>A0A6J5Q6N2</accession>
<evidence type="ECO:0000313" key="1">
    <source>
        <dbReference type="EMBL" id="CAB4179959.1"/>
    </source>
</evidence>
<sequence>MTVLSIAFRERLQGVVVLQTFLPNEILMGQAITVANVGDGMDGNFTVVSTEPYEFIGVGPEGDLEYDWNVFRENQVIYFDAGSDVQRDTAANTATITYTSVCTWTTNNLVLSFLGVSPATANDTAFVTVCTDAANALAFRRRRAAGYFSDVLATAPSADVQLGTTMMAAQLYRSRGSAGGDSFQSYESLASGNNPVAMGDILRLWGCNRAQVA</sequence>
<protein>
    <submittedName>
        <fullName evidence="1">Uncharacterized protein</fullName>
    </submittedName>
</protein>
<proteinExistence type="predicted"/>
<gene>
    <name evidence="1" type="ORF">UFOVP1054_18</name>
</gene>
<organism evidence="1">
    <name type="scientific">uncultured Caudovirales phage</name>
    <dbReference type="NCBI Taxonomy" id="2100421"/>
    <lineage>
        <taxon>Viruses</taxon>
        <taxon>Duplodnaviria</taxon>
        <taxon>Heunggongvirae</taxon>
        <taxon>Uroviricota</taxon>
        <taxon>Caudoviricetes</taxon>
        <taxon>Peduoviridae</taxon>
        <taxon>Maltschvirus</taxon>
        <taxon>Maltschvirus maltsch</taxon>
    </lineage>
</organism>
<dbReference type="EMBL" id="LR796989">
    <property type="protein sequence ID" value="CAB4179959.1"/>
    <property type="molecule type" value="Genomic_DNA"/>
</dbReference>
<reference evidence="1" key="1">
    <citation type="submission" date="2020-05" db="EMBL/GenBank/DDBJ databases">
        <authorList>
            <person name="Chiriac C."/>
            <person name="Salcher M."/>
            <person name="Ghai R."/>
            <person name="Kavagutti S V."/>
        </authorList>
    </citation>
    <scope>NUCLEOTIDE SEQUENCE</scope>
</reference>
<name>A0A6J5Q6N2_9CAUD</name>